<feature type="short sequence motif" description="HXTX 1" evidence="2">
    <location>
        <begin position="37"/>
        <end position="40"/>
    </location>
</feature>
<comment type="catalytic activity">
    <reaction evidence="2">
        <text>a 3'-end 2',3'-cyclophospho-ribonucleotide-RNA + H2O = a 3'-end 2'-phospho-ribonucleotide-RNA + H(+)</text>
        <dbReference type="Rhea" id="RHEA:11828"/>
        <dbReference type="Rhea" id="RHEA-COMP:10464"/>
        <dbReference type="Rhea" id="RHEA-COMP:17353"/>
        <dbReference type="ChEBI" id="CHEBI:15377"/>
        <dbReference type="ChEBI" id="CHEBI:15378"/>
        <dbReference type="ChEBI" id="CHEBI:83064"/>
        <dbReference type="ChEBI" id="CHEBI:173113"/>
        <dbReference type="EC" id="3.1.4.58"/>
    </reaction>
</comment>
<evidence type="ECO:0000256" key="2">
    <source>
        <dbReference type="HAMAP-Rule" id="MF_01940"/>
    </source>
</evidence>
<feature type="short sequence motif" description="HXTX 2" evidence="2">
    <location>
        <begin position="121"/>
        <end position="124"/>
    </location>
</feature>
<comment type="function">
    <text evidence="2">Hydrolyzes RNA 2',3'-cyclic phosphodiester to an RNA 2'-phosphomonoester.</text>
</comment>
<name>A0A918CLZ7_9DEIO</name>
<dbReference type="GO" id="GO:0008664">
    <property type="term" value="F:RNA 2',3'-cyclic 3'-phosphodiesterase activity"/>
    <property type="evidence" value="ECO:0007669"/>
    <property type="project" value="UniProtKB-EC"/>
</dbReference>
<keyword evidence="4" id="KW-1185">Reference proteome</keyword>
<dbReference type="EC" id="3.1.4.58" evidence="2"/>
<dbReference type="Gene3D" id="3.90.1140.10">
    <property type="entry name" value="Cyclic phosphodiesterase"/>
    <property type="match status" value="1"/>
</dbReference>
<organism evidence="3 4">
    <name type="scientific">Deinococcus ruber</name>
    <dbReference type="NCBI Taxonomy" id="1848197"/>
    <lineage>
        <taxon>Bacteria</taxon>
        <taxon>Thermotogati</taxon>
        <taxon>Deinococcota</taxon>
        <taxon>Deinococci</taxon>
        <taxon>Deinococcales</taxon>
        <taxon>Deinococcaceae</taxon>
        <taxon>Deinococcus</taxon>
    </lineage>
</organism>
<dbReference type="Pfam" id="PF13563">
    <property type="entry name" value="2_5_RNA_ligase2"/>
    <property type="match status" value="1"/>
</dbReference>
<dbReference type="EMBL" id="BMQL01000047">
    <property type="protein sequence ID" value="GGR29717.1"/>
    <property type="molecule type" value="Genomic_DNA"/>
</dbReference>
<comment type="caution">
    <text evidence="3">The sequence shown here is derived from an EMBL/GenBank/DDBJ whole genome shotgun (WGS) entry which is preliminary data.</text>
</comment>
<accession>A0A918CLZ7</accession>
<comment type="similarity">
    <text evidence="2">Belongs to the 2H phosphoesterase superfamily. ThpR family.</text>
</comment>
<dbReference type="PANTHER" id="PTHR35561:SF1">
    <property type="entry name" value="RNA 2',3'-CYCLIC PHOSPHODIESTERASE"/>
    <property type="match status" value="1"/>
</dbReference>
<dbReference type="SUPFAM" id="SSF55144">
    <property type="entry name" value="LigT-like"/>
    <property type="match status" value="1"/>
</dbReference>
<dbReference type="AlphaFoldDB" id="A0A918CLZ7"/>
<protein>
    <recommendedName>
        <fullName evidence="2">RNA 2',3'-cyclic phosphodiesterase</fullName>
        <shortName evidence="2">RNA 2',3'-CPDase</shortName>
        <ecNumber evidence="2">3.1.4.58</ecNumber>
    </recommendedName>
</protein>
<feature type="active site" description="Proton acceptor" evidence="2">
    <location>
        <position position="121"/>
    </location>
</feature>
<dbReference type="RefSeq" id="WP_189092840.1">
    <property type="nucleotide sequence ID" value="NZ_BMQL01000047.1"/>
</dbReference>
<dbReference type="GO" id="GO:0004113">
    <property type="term" value="F:2',3'-cyclic-nucleotide 3'-phosphodiesterase activity"/>
    <property type="evidence" value="ECO:0007669"/>
    <property type="project" value="InterPro"/>
</dbReference>
<dbReference type="HAMAP" id="MF_01940">
    <property type="entry name" value="RNA_CPDase"/>
    <property type="match status" value="1"/>
</dbReference>
<dbReference type="PANTHER" id="PTHR35561">
    <property type="entry name" value="RNA 2',3'-CYCLIC PHOSPHODIESTERASE"/>
    <property type="match status" value="1"/>
</dbReference>
<evidence type="ECO:0000313" key="4">
    <source>
        <dbReference type="Proteomes" id="UP000603865"/>
    </source>
</evidence>
<gene>
    <name evidence="3" type="ORF">GCM10008957_45840</name>
</gene>
<keyword evidence="1 2" id="KW-0378">Hydrolase</keyword>
<feature type="active site" description="Proton donor" evidence="2">
    <location>
        <position position="37"/>
    </location>
</feature>
<sequence length="207" mass="22590">MRLFFAVELPAALASELAAAQQKLSQNWRRVEAQQLHITLAYLPGVPQNRVAELRALGERLAGSVPPLALRLRGTGYHPNVGSPRVWFVKVEGEGLLELAARFQAEVEALGFPTEGAFQPHITLARKKGPAPRVPPVTFAQSWTAPQFSLIHTFLPRDKTGPVYDTVSRFVFRGQPSAPPVPTEALIATEAPITAVPIPEEDHGKAR</sequence>
<reference evidence="3" key="2">
    <citation type="submission" date="2020-09" db="EMBL/GenBank/DDBJ databases">
        <authorList>
            <person name="Sun Q."/>
            <person name="Ohkuma M."/>
        </authorList>
    </citation>
    <scope>NUCLEOTIDE SEQUENCE</scope>
    <source>
        <strain evidence="3">JCM 31311</strain>
    </source>
</reference>
<dbReference type="NCBIfam" id="TIGR02258">
    <property type="entry name" value="2_5_ligase"/>
    <property type="match status" value="1"/>
</dbReference>
<evidence type="ECO:0000313" key="3">
    <source>
        <dbReference type="EMBL" id="GGR29717.1"/>
    </source>
</evidence>
<dbReference type="InterPro" id="IPR009097">
    <property type="entry name" value="Cyclic_Pdiesterase"/>
</dbReference>
<proteinExistence type="inferred from homology"/>
<dbReference type="InterPro" id="IPR004175">
    <property type="entry name" value="RNA_CPDase"/>
</dbReference>
<reference evidence="3" key="1">
    <citation type="journal article" date="2014" name="Int. J. Syst. Evol. Microbiol.">
        <title>Complete genome sequence of Corynebacterium casei LMG S-19264T (=DSM 44701T), isolated from a smear-ripened cheese.</title>
        <authorList>
            <consortium name="US DOE Joint Genome Institute (JGI-PGF)"/>
            <person name="Walter F."/>
            <person name="Albersmeier A."/>
            <person name="Kalinowski J."/>
            <person name="Ruckert C."/>
        </authorList>
    </citation>
    <scope>NUCLEOTIDE SEQUENCE</scope>
    <source>
        <strain evidence="3">JCM 31311</strain>
    </source>
</reference>
<dbReference type="Proteomes" id="UP000603865">
    <property type="component" value="Unassembled WGS sequence"/>
</dbReference>
<evidence type="ECO:0000256" key="1">
    <source>
        <dbReference type="ARBA" id="ARBA00022801"/>
    </source>
</evidence>